<name>A0A368XTS6_MARNT</name>
<organism evidence="1 2">
    <name type="scientific">Marinobacter nauticus</name>
    <name type="common">Marinobacter hydrocarbonoclasticus</name>
    <name type="synonym">Marinobacter aquaeolei</name>
    <dbReference type="NCBI Taxonomy" id="2743"/>
    <lineage>
        <taxon>Bacteria</taxon>
        <taxon>Pseudomonadati</taxon>
        <taxon>Pseudomonadota</taxon>
        <taxon>Gammaproteobacteria</taxon>
        <taxon>Pseudomonadales</taxon>
        <taxon>Marinobacteraceae</taxon>
        <taxon>Marinobacter</taxon>
    </lineage>
</organism>
<sequence>MAGEKRTWVRQVFMKRSFICSRTTAIFDCWLDPPPGACSGFWETTPTPERLASWLLVHGVCVKQGQLAESR</sequence>
<comment type="caution">
    <text evidence="1">The sequence shown here is derived from an EMBL/GenBank/DDBJ whole genome shotgun (WGS) entry which is preliminary data.</text>
</comment>
<gene>
    <name evidence="1" type="ORF">DET61_10457</name>
</gene>
<protein>
    <submittedName>
        <fullName evidence="1">Uncharacterized protein</fullName>
    </submittedName>
</protein>
<dbReference type="Proteomes" id="UP000253647">
    <property type="component" value="Unassembled WGS sequence"/>
</dbReference>
<evidence type="ECO:0000313" key="2">
    <source>
        <dbReference type="Proteomes" id="UP000253647"/>
    </source>
</evidence>
<proteinExistence type="predicted"/>
<dbReference type="AlphaFoldDB" id="A0A368XTS6"/>
<evidence type="ECO:0000313" key="1">
    <source>
        <dbReference type="EMBL" id="RCW70899.1"/>
    </source>
</evidence>
<dbReference type="EMBL" id="QPJI01000004">
    <property type="protein sequence ID" value="RCW70899.1"/>
    <property type="molecule type" value="Genomic_DNA"/>
</dbReference>
<accession>A0A368XTS6</accession>
<reference evidence="1 2" key="1">
    <citation type="submission" date="2018-07" db="EMBL/GenBank/DDBJ databases">
        <title>Freshwater and sediment microbial communities from various areas in North America, analyzing microbe dynamics in response to fracking.</title>
        <authorList>
            <person name="Lamendella R."/>
        </authorList>
    </citation>
    <scope>NUCLEOTIDE SEQUENCE [LARGE SCALE GENOMIC DNA]</scope>
    <source>
        <strain evidence="1 2">105B</strain>
    </source>
</reference>